<reference evidence="8" key="2">
    <citation type="submission" date="2020-08" db="EMBL/GenBank/DDBJ databases">
        <authorList>
            <person name="Chen M."/>
            <person name="Teng W."/>
            <person name="Zhao L."/>
            <person name="Hu C."/>
            <person name="Zhou Y."/>
            <person name="Han B."/>
            <person name="Song L."/>
            <person name="Shu W."/>
        </authorList>
    </citation>
    <scope>NUCLEOTIDE SEQUENCE</scope>
    <source>
        <strain evidence="8">FACHB-1375</strain>
    </source>
</reference>
<evidence type="ECO:0000313" key="9">
    <source>
        <dbReference type="Proteomes" id="UP000641646"/>
    </source>
</evidence>
<evidence type="ECO:0000256" key="2">
    <source>
        <dbReference type="ARBA" id="ARBA00022692"/>
    </source>
</evidence>
<comment type="subcellular location">
    <subcellularLocation>
        <location evidence="1">Membrane</location>
    </subcellularLocation>
</comment>
<dbReference type="EMBL" id="JACJPW010000024">
    <property type="protein sequence ID" value="MBD2181695.1"/>
    <property type="molecule type" value="Genomic_DNA"/>
</dbReference>
<evidence type="ECO:0000256" key="4">
    <source>
        <dbReference type="ARBA" id="ARBA00022989"/>
    </source>
</evidence>
<evidence type="ECO:0000256" key="3">
    <source>
        <dbReference type="ARBA" id="ARBA00022741"/>
    </source>
</evidence>
<organism evidence="8 9">
    <name type="scientific">Aerosakkonema funiforme FACHB-1375</name>
    <dbReference type="NCBI Taxonomy" id="2949571"/>
    <lineage>
        <taxon>Bacteria</taxon>
        <taxon>Bacillati</taxon>
        <taxon>Cyanobacteriota</taxon>
        <taxon>Cyanophyceae</taxon>
        <taxon>Oscillatoriophycideae</taxon>
        <taxon>Aerosakkonematales</taxon>
        <taxon>Aerosakkonemataceae</taxon>
        <taxon>Aerosakkonema</taxon>
    </lineage>
</organism>
<keyword evidence="3" id="KW-0547">Nucleotide-binding</keyword>
<comment type="caution">
    <text evidence="8">The sequence shown here is derived from an EMBL/GenBank/DDBJ whole genome shotgun (WGS) entry which is preliminary data.</text>
</comment>
<dbReference type="PANTHER" id="PTHR11920">
    <property type="entry name" value="GUANYLYL CYCLASE"/>
    <property type="match status" value="1"/>
</dbReference>
<dbReference type="InterPro" id="IPR001054">
    <property type="entry name" value="A/G_cyclase"/>
</dbReference>
<dbReference type="PANTHER" id="PTHR11920:SF335">
    <property type="entry name" value="GUANYLATE CYCLASE"/>
    <property type="match status" value="1"/>
</dbReference>
<keyword evidence="5" id="KW-0472">Membrane</keyword>
<proteinExistence type="predicted"/>
<dbReference type="CDD" id="cd07302">
    <property type="entry name" value="CHD"/>
    <property type="match status" value="1"/>
</dbReference>
<sequence>MILAIDLPFQIIIIYLKKRLKNGEKNIAEQVSNVTVLFSDLHHFTQLYQSMSAQEVVAVLNEMVTAFDEMAEKYGIDKIKTIGDGYMAACGLSVPRLDREKRMVEFAVEMLAFVRRFSYEKGLHLDLRIGINSGDVVAGIMGKNKMLYDVWGDTVNIANQLRSACPPGAIMVSQNICDRLQDLYEFEPIGEIQEPGKQKLLAWQLRSTQQPVNATATKEWKSEK</sequence>
<dbReference type="InterPro" id="IPR050401">
    <property type="entry name" value="Cyclic_nucleotide_synthase"/>
</dbReference>
<keyword evidence="9" id="KW-1185">Reference proteome</keyword>
<evidence type="ECO:0000259" key="7">
    <source>
        <dbReference type="PROSITE" id="PS50125"/>
    </source>
</evidence>
<dbReference type="PROSITE" id="PS50125">
    <property type="entry name" value="GUANYLATE_CYCLASE_2"/>
    <property type="match status" value="1"/>
</dbReference>
<protein>
    <submittedName>
        <fullName evidence="8">Adenylate/guanylate cyclase domain-containing protein</fullName>
    </submittedName>
</protein>
<dbReference type="GO" id="GO:0000166">
    <property type="term" value="F:nucleotide binding"/>
    <property type="evidence" value="ECO:0007669"/>
    <property type="project" value="UniProtKB-KW"/>
</dbReference>
<dbReference type="SMART" id="SM00044">
    <property type="entry name" value="CYCc"/>
    <property type="match status" value="1"/>
</dbReference>
<feature type="domain" description="Guanylate cyclase" evidence="7">
    <location>
        <begin position="35"/>
        <end position="162"/>
    </location>
</feature>
<dbReference type="GO" id="GO:0009190">
    <property type="term" value="P:cyclic nucleotide biosynthetic process"/>
    <property type="evidence" value="ECO:0007669"/>
    <property type="project" value="InterPro"/>
</dbReference>
<name>A0A926VDT9_9CYAN</name>
<dbReference type="Pfam" id="PF00211">
    <property type="entry name" value="Guanylate_cyc"/>
    <property type="match status" value="1"/>
</dbReference>
<dbReference type="SUPFAM" id="SSF55073">
    <property type="entry name" value="Nucleotide cyclase"/>
    <property type="match status" value="1"/>
</dbReference>
<gene>
    <name evidence="8" type="ORF">H6G03_11360</name>
</gene>
<evidence type="ECO:0000313" key="8">
    <source>
        <dbReference type="EMBL" id="MBD2181695.1"/>
    </source>
</evidence>
<keyword evidence="2" id="KW-0812">Transmembrane</keyword>
<dbReference type="Proteomes" id="UP000641646">
    <property type="component" value="Unassembled WGS sequence"/>
</dbReference>
<evidence type="ECO:0000256" key="1">
    <source>
        <dbReference type="ARBA" id="ARBA00004370"/>
    </source>
</evidence>
<dbReference type="GO" id="GO:0004016">
    <property type="term" value="F:adenylate cyclase activity"/>
    <property type="evidence" value="ECO:0007669"/>
    <property type="project" value="UniProtKB-ARBA"/>
</dbReference>
<keyword evidence="6" id="KW-0456">Lyase</keyword>
<dbReference type="Gene3D" id="3.30.70.1230">
    <property type="entry name" value="Nucleotide cyclase"/>
    <property type="match status" value="1"/>
</dbReference>
<evidence type="ECO:0000256" key="5">
    <source>
        <dbReference type="ARBA" id="ARBA00023136"/>
    </source>
</evidence>
<dbReference type="RefSeq" id="WP_190464502.1">
    <property type="nucleotide sequence ID" value="NZ_JACJPW010000024.1"/>
</dbReference>
<dbReference type="GO" id="GO:0016020">
    <property type="term" value="C:membrane"/>
    <property type="evidence" value="ECO:0007669"/>
    <property type="project" value="UniProtKB-SubCell"/>
</dbReference>
<evidence type="ECO:0000256" key="6">
    <source>
        <dbReference type="ARBA" id="ARBA00023239"/>
    </source>
</evidence>
<accession>A0A926VDT9</accession>
<dbReference type="AlphaFoldDB" id="A0A926VDT9"/>
<dbReference type="InterPro" id="IPR029787">
    <property type="entry name" value="Nucleotide_cyclase"/>
</dbReference>
<keyword evidence="4" id="KW-1133">Transmembrane helix</keyword>
<dbReference type="GO" id="GO:0035556">
    <property type="term" value="P:intracellular signal transduction"/>
    <property type="evidence" value="ECO:0007669"/>
    <property type="project" value="InterPro"/>
</dbReference>
<reference evidence="8" key="1">
    <citation type="journal article" date="2015" name="ISME J.">
        <title>Draft Genome Sequence of Streptomyces incarnatus NRRL8089, which Produces the Nucleoside Antibiotic Sinefungin.</title>
        <authorList>
            <person name="Oshima K."/>
            <person name="Hattori M."/>
            <person name="Shimizu H."/>
            <person name="Fukuda K."/>
            <person name="Nemoto M."/>
            <person name="Inagaki K."/>
            <person name="Tamura T."/>
        </authorList>
    </citation>
    <scope>NUCLEOTIDE SEQUENCE</scope>
    <source>
        <strain evidence="8">FACHB-1375</strain>
    </source>
</reference>